<dbReference type="Pfam" id="PF07686">
    <property type="entry name" value="V-set"/>
    <property type="match status" value="2"/>
</dbReference>
<dbReference type="InterPro" id="IPR003598">
    <property type="entry name" value="Ig_sub2"/>
</dbReference>
<dbReference type="InterPro" id="IPR003599">
    <property type="entry name" value="Ig_sub"/>
</dbReference>
<evidence type="ECO:0000256" key="5">
    <source>
        <dbReference type="ARBA" id="ARBA00022989"/>
    </source>
</evidence>
<keyword evidence="9" id="KW-0325">Glycoprotein</keyword>
<evidence type="ECO:0000256" key="12">
    <source>
        <dbReference type="SAM" id="SignalP"/>
    </source>
</evidence>
<feature type="domain" description="Ig-like" evidence="13">
    <location>
        <begin position="35"/>
        <end position="120"/>
    </location>
</feature>
<dbReference type="SMART" id="SM00408">
    <property type="entry name" value="IGc2"/>
    <property type="match status" value="2"/>
</dbReference>
<keyword evidence="2" id="KW-1003">Cell membrane</keyword>
<sequence length="330" mass="37276">MKVFFLLLLIQLHITEGCRKLEGNTDVRQITAYPGDSVLLSCSCTDLHTKPQSFTWSKYSSPSEWINISLDREPYKYRYQLVNEQSSGNLSLLISNLTVEDGGDYRCNLTESEYRQIRLTVHVCTRNQQTVSVTGYMGKSVLLPCFLSEPSHTLRWLFSKECDYKEIFPKNQIKGYTDRVQQFNDHSGNISLLISDLTVKDGGYYMCEIRNSSNTTIHLTVKGALTGSSASTPVITTSLPTSTADTTTIFICTAVALMLLLLLGGVMYWKSRGQRRRQIENGDEQPGMRIQQNEQEDVMYMTVDHSNTVRAEQTPVASEDTAVYSLVQTH</sequence>
<keyword evidence="5 11" id="KW-1133">Transmembrane helix</keyword>
<dbReference type="Gene3D" id="2.60.40.10">
    <property type="entry name" value="Immunoglobulins"/>
    <property type="match status" value="2"/>
</dbReference>
<dbReference type="GO" id="GO:0009897">
    <property type="term" value="C:external side of plasma membrane"/>
    <property type="evidence" value="ECO:0007669"/>
    <property type="project" value="TreeGrafter"/>
</dbReference>
<feature type="transmembrane region" description="Helical" evidence="11">
    <location>
        <begin position="248"/>
        <end position="269"/>
    </location>
</feature>
<evidence type="ECO:0000256" key="10">
    <source>
        <dbReference type="ARBA" id="ARBA00023319"/>
    </source>
</evidence>
<dbReference type="SMART" id="SM00409">
    <property type="entry name" value="IG"/>
    <property type="match status" value="2"/>
</dbReference>
<keyword evidence="10" id="KW-0393">Immunoglobulin domain</keyword>
<gene>
    <name evidence="14" type="ORF">HF521_008205</name>
</gene>
<dbReference type="Proteomes" id="UP000606274">
    <property type="component" value="Unassembled WGS sequence"/>
</dbReference>
<comment type="subcellular location">
    <subcellularLocation>
        <location evidence="1">Cell membrane</location>
        <topology evidence="1">Single-pass type I membrane protein</topology>
    </subcellularLocation>
</comment>
<dbReference type="GO" id="GO:0042102">
    <property type="term" value="P:positive regulation of T cell proliferation"/>
    <property type="evidence" value="ECO:0007669"/>
    <property type="project" value="TreeGrafter"/>
</dbReference>
<dbReference type="GO" id="GO:0071222">
    <property type="term" value="P:cellular response to lipopolysaccharide"/>
    <property type="evidence" value="ECO:0007669"/>
    <property type="project" value="TreeGrafter"/>
</dbReference>
<evidence type="ECO:0000256" key="3">
    <source>
        <dbReference type="ARBA" id="ARBA00022692"/>
    </source>
</evidence>
<dbReference type="SMART" id="SM00406">
    <property type="entry name" value="IGv"/>
    <property type="match status" value="2"/>
</dbReference>
<feature type="chain" id="PRO_5035815082" description="Ig-like domain-containing protein" evidence="12">
    <location>
        <begin position="18"/>
        <end position="330"/>
    </location>
</feature>
<protein>
    <recommendedName>
        <fullName evidence="13">Ig-like domain-containing protein</fullName>
    </recommendedName>
</protein>
<dbReference type="PROSITE" id="PS50835">
    <property type="entry name" value="IG_LIKE"/>
    <property type="match status" value="2"/>
</dbReference>
<evidence type="ECO:0000256" key="11">
    <source>
        <dbReference type="SAM" id="Phobius"/>
    </source>
</evidence>
<keyword evidence="4 12" id="KW-0732">Signal</keyword>
<evidence type="ECO:0000256" key="4">
    <source>
        <dbReference type="ARBA" id="ARBA00022729"/>
    </source>
</evidence>
<evidence type="ECO:0000256" key="1">
    <source>
        <dbReference type="ARBA" id="ARBA00004251"/>
    </source>
</evidence>
<name>A0A8T0AND4_SILME</name>
<dbReference type="InterPro" id="IPR007110">
    <property type="entry name" value="Ig-like_dom"/>
</dbReference>
<organism evidence="14 15">
    <name type="scientific">Silurus meridionalis</name>
    <name type="common">Southern catfish</name>
    <name type="synonym">Silurus soldatovi meridionalis</name>
    <dbReference type="NCBI Taxonomy" id="175797"/>
    <lineage>
        <taxon>Eukaryota</taxon>
        <taxon>Metazoa</taxon>
        <taxon>Chordata</taxon>
        <taxon>Craniata</taxon>
        <taxon>Vertebrata</taxon>
        <taxon>Euteleostomi</taxon>
        <taxon>Actinopterygii</taxon>
        <taxon>Neopterygii</taxon>
        <taxon>Teleostei</taxon>
        <taxon>Ostariophysi</taxon>
        <taxon>Siluriformes</taxon>
        <taxon>Siluridae</taxon>
        <taxon>Silurus</taxon>
    </lineage>
</organism>
<evidence type="ECO:0000256" key="9">
    <source>
        <dbReference type="ARBA" id="ARBA00023180"/>
    </source>
</evidence>
<dbReference type="InterPro" id="IPR013106">
    <property type="entry name" value="Ig_V-set"/>
</dbReference>
<keyword evidence="3 11" id="KW-0812">Transmembrane</keyword>
<dbReference type="GO" id="GO:0031295">
    <property type="term" value="P:T cell costimulation"/>
    <property type="evidence" value="ECO:0007669"/>
    <property type="project" value="TreeGrafter"/>
</dbReference>
<dbReference type="AlphaFoldDB" id="A0A8T0AND4"/>
<evidence type="ECO:0000256" key="7">
    <source>
        <dbReference type="ARBA" id="ARBA00023157"/>
    </source>
</evidence>
<keyword evidence="15" id="KW-1185">Reference proteome</keyword>
<dbReference type="GO" id="GO:0006955">
    <property type="term" value="P:immune response"/>
    <property type="evidence" value="ECO:0007669"/>
    <property type="project" value="TreeGrafter"/>
</dbReference>
<keyword evidence="6 11" id="KW-0472">Membrane</keyword>
<dbReference type="PANTHER" id="PTHR25466:SF14">
    <property type="entry name" value="BUTYROPHILIN SUBFAMILY 2 MEMBER A2-LIKE-RELATED"/>
    <property type="match status" value="1"/>
</dbReference>
<dbReference type="SUPFAM" id="SSF48726">
    <property type="entry name" value="Immunoglobulin"/>
    <property type="match status" value="2"/>
</dbReference>
<proteinExistence type="predicted"/>
<accession>A0A8T0AND4</accession>
<feature type="domain" description="Ig-like" evidence="13">
    <location>
        <begin position="138"/>
        <end position="218"/>
    </location>
</feature>
<dbReference type="GO" id="GO:0042130">
    <property type="term" value="P:negative regulation of T cell proliferation"/>
    <property type="evidence" value="ECO:0007669"/>
    <property type="project" value="TreeGrafter"/>
</dbReference>
<keyword evidence="7" id="KW-1015">Disulfide bond</keyword>
<evidence type="ECO:0000256" key="8">
    <source>
        <dbReference type="ARBA" id="ARBA00023170"/>
    </source>
</evidence>
<dbReference type="EMBL" id="JABFDY010000018">
    <property type="protein sequence ID" value="KAF7694452.1"/>
    <property type="molecule type" value="Genomic_DNA"/>
</dbReference>
<evidence type="ECO:0000256" key="6">
    <source>
        <dbReference type="ARBA" id="ARBA00023136"/>
    </source>
</evidence>
<keyword evidence="8" id="KW-0675">Receptor</keyword>
<reference evidence="14" key="1">
    <citation type="submission" date="2020-08" db="EMBL/GenBank/DDBJ databases">
        <title>Chromosome-level assembly of Southern catfish (Silurus meridionalis) provides insights into visual adaptation to the nocturnal and benthic lifestyles.</title>
        <authorList>
            <person name="Zhang Y."/>
            <person name="Wang D."/>
            <person name="Peng Z."/>
        </authorList>
    </citation>
    <scope>NUCLEOTIDE SEQUENCE</scope>
    <source>
        <strain evidence="14">SWU-2019-XX</strain>
        <tissue evidence="14">Muscle</tissue>
    </source>
</reference>
<feature type="signal peptide" evidence="12">
    <location>
        <begin position="1"/>
        <end position="17"/>
    </location>
</feature>
<evidence type="ECO:0000259" key="13">
    <source>
        <dbReference type="PROSITE" id="PS50835"/>
    </source>
</evidence>
<evidence type="ECO:0000313" key="15">
    <source>
        <dbReference type="Proteomes" id="UP000606274"/>
    </source>
</evidence>
<dbReference type="InterPro" id="IPR036179">
    <property type="entry name" value="Ig-like_dom_sf"/>
</dbReference>
<dbReference type="PANTHER" id="PTHR25466">
    <property type="entry name" value="T-LYMPHOCYTE ACTIVATION ANTIGEN"/>
    <property type="match status" value="1"/>
</dbReference>
<dbReference type="InterPro" id="IPR013783">
    <property type="entry name" value="Ig-like_fold"/>
</dbReference>
<comment type="caution">
    <text evidence="14">The sequence shown here is derived from an EMBL/GenBank/DDBJ whole genome shotgun (WGS) entry which is preliminary data.</text>
</comment>
<evidence type="ECO:0000256" key="2">
    <source>
        <dbReference type="ARBA" id="ARBA00022475"/>
    </source>
</evidence>
<dbReference type="OrthoDB" id="6157407at2759"/>
<dbReference type="GO" id="GO:0007166">
    <property type="term" value="P:cell surface receptor signaling pathway"/>
    <property type="evidence" value="ECO:0007669"/>
    <property type="project" value="TreeGrafter"/>
</dbReference>
<evidence type="ECO:0000313" key="14">
    <source>
        <dbReference type="EMBL" id="KAF7694452.1"/>
    </source>
</evidence>
<dbReference type="InterPro" id="IPR051713">
    <property type="entry name" value="T-cell_Activation_Regulation"/>
</dbReference>